<comment type="caution">
    <text evidence="1">The sequence shown here is derived from an EMBL/GenBank/DDBJ whole genome shotgun (WGS) entry which is preliminary data.</text>
</comment>
<keyword evidence="2" id="KW-1185">Reference proteome</keyword>
<sequence>MEKLSHLITQRVNLGMWKCVKTSRRSLEISHLFFADDLILFGQATVFQAKIMKEYIDIFCDLSGQQVTYPKSRVFCSKNVKEKDARLIAGICDSPLTNDLGRYLGVPLIHGRTGIKTYEEIAKKTQKRLTAWKSDSLSLTGKATLIKAMTSALPIYAMQSVKLPSEICNKLDKINRDFL</sequence>
<accession>A0AAE0AFM7</accession>
<reference evidence="1" key="1">
    <citation type="journal article" date="2023" name="Plant J.">
        <title>Genome sequences and population genomics provide insights into the demographic history, inbreeding, and mutation load of two 'living fossil' tree species of Dipteronia.</title>
        <authorList>
            <person name="Feng Y."/>
            <person name="Comes H.P."/>
            <person name="Chen J."/>
            <person name="Zhu S."/>
            <person name="Lu R."/>
            <person name="Zhang X."/>
            <person name="Li P."/>
            <person name="Qiu J."/>
            <person name="Olsen K.M."/>
            <person name="Qiu Y."/>
        </authorList>
    </citation>
    <scope>NUCLEOTIDE SEQUENCE</scope>
    <source>
        <strain evidence="1">NBL</strain>
    </source>
</reference>
<dbReference type="AlphaFoldDB" id="A0AAE0AFM7"/>
<dbReference type="PANTHER" id="PTHR33116:SF70">
    <property type="entry name" value="NON-LTR RETROELEMENT REVERSE TRANSCRIPTASE-LIKE PROTEIN"/>
    <property type="match status" value="1"/>
</dbReference>
<protein>
    <submittedName>
        <fullName evidence="1">Uncharacterized protein</fullName>
    </submittedName>
</protein>
<proteinExistence type="predicted"/>
<dbReference type="Proteomes" id="UP001281410">
    <property type="component" value="Unassembled WGS sequence"/>
</dbReference>
<evidence type="ECO:0000313" key="2">
    <source>
        <dbReference type="Proteomes" id="UP001281410"/>
    </source>
</evidence>
<name>A0AAE0AFM7_9ROSI</name>
<evidence type="ECO:0000313" key="1">
    <source>
        <dbReference type="EMBL" id="KAK3212320.1"/>
    </source>
</evidence>
<gene>
    <name evidence="1" type="ORF">Dsin_017026</name>
</gene>
<organism evidence="1 2">
    <name type="scientific">Dipteronia sinensis</name>
    <dbReference type="NCBI Taxonomy" id="43782"/>
    <lineage>
        <taxon>Eukaryota</taxon>
        <taxon>Viridiplantae</taxon>
        <taxon>Streptophyta</taxon>
        <taxon>Embryophyta</taxon>
        <taxon>Tracheophyta</taxon>
        <taxon>Spermatophyta</taxon>
        <taxon>Magnoliopsida</taxon>
        <taxon>eudicotyledons</taxon>
        <taxon>Gunneridae</taxon>
        <taxon>Pentapetalae</taxon>
        <taxon>rosids</taxon>
        <taxon>malvids</taxon>
        <taxon>Sapindales</taxon>
        <taxon>Sapindaceae</taxon>
        <taxon>Hippocastanoideae</taxon>
        <taxon>Acereae</taxon>
        <taxon>Dipteronia</taxon>
    </lineage>
</organism>
<dbReference type="PANTHER" id="PTHR33116">
    <property type="entry name" value="REVERSE TRANSCRIPTASE ZINC-BINDING DOMAIN-CONTAINING PROTEIN-RELATED-RELATED"/>
    <property type="match status" value="1"/>
</dbReference>
<dbReference type="EMBL" id="JANJYJ010000005">
    <property type="protein sequence ID" value="KAK3212320.1"/>
    <property type="molecule type" value="Genomic_DNA"/>
</dbReference>